<feature type="domain" description="ABM" evidence="1">
    <location>
        <begin position="7"/>
        <end position="77"/>
    </location>
</feature>
<sequence length="97" mass="10764">MSPVVEVAEIKVNDPAGFEAAVVAARPWFLAAEGCLDLALHRVVETPDTYRLLVKWRRIEDHMVAFRASEGFQKWRALASPYFASPPVVTHSAAICL</sequence>
<evidence type="ECO:0000313" key="3">
    <source>
        <dbReference type="Proteomes" id="UP000435802"/>
    </source>
</evidence>
<comment type="caution">
    <text evidence="2">The sequence shown here is derived from an EMBL/GenBank/DDBJ whole genome shotgun (WGS) entry which is preliminary data.</text>
</comment>
<keyword evidence="2" id="KW-0503">Monooxygenase</keyword>
<dbReference type="Gene3D" id="3.30.70.100">
    <property type="match status" value="1"/>
</dbReference>
<keyword evidence="3" id="KW-1185">Reference proteome</keyword>
<evidence type="ECO:0000313" key="2">
    <source>
        <dbReference type="EMBL" id="MXN46409.1"/>
    </source>
</evidence>
<dbReference type="Pfam" id="PF03992">
    <property type="entry name" value="ABM"/>
    <property type="match status" value="1"/>
</dbReference>
<keyword evidence="2" id="KW-0560">Oxidoreductase</keyword>
<dbReference type="GO" id="GO:0004497">
    <property type="term" value="F:monooxygenase activity"/>
    <property type="evidence" value="ECO:0007669"/>
    <property type="project" value="UniProtKB-KW"/>
</dbReference>
<protein>
    <submittedName>
        <fullName evidence="2">Antibiotic biosynthesis monooxygenase</fullName>
    </submittedName>
</protein>
<dbReference type="InterPro" id="IPR007138">
    <property type="entry name" value="ABM_dom"/>
</dbReference>
<dbReference type="RefSeq" id="WP_160859949.1">
    <property type="nucleotide sequence ID" value="NZ_WUMK01000005.1"/>
</dbReference>
<reference evidence="2 3" key="1">
    <citation type="submission" date="2019-12" db="EMBL/GenBank/DDBJ databases">
        <title>Shinella kummerowiae sp. nov., a symbiotic bacterium isolated from root nodules of the herbal legume Kummerowia stipulacea.</title>
        <authorList>
            <person name="Gao J."/>
        </authorList>
    </citation>
    <scope>NUCLEOTIDE SEQUENCE [LARGE SCALE GENOMIC DNA]</scope>
    <source>
        <strain evidence="2 3">CCBAU 25048</strain>
    </source>
</reference>
<proteinExistence type="predicted"/>
<gene>
    <name evidence="2" type="ORF">GR138_14525</name>
</gene>
<organism evidence="2 3">
    <name type="scientific">Shinella kummerowiae</name>
    <dbReference type="NCBI Taxonomy" id="417745"/>
    <lineage>
        <taxon>Bacteria</taxon>
        <taxon>Pseudomonadati</taxon>
        <taxon>Pseudomonadota</taxon>
        <taxon>Alphaproteobacteria</taxon>
        <taxon>Hyphomicrobiales</taxon>
        <taxon>Rhizobiaceae</taxon>
        <taxon>Shinella</taxon>
    </lineage>
</organism>
<name>A0A6N8SBW4_9HYPH</name>
<evidence type="ECO:0000259" key="1">
    <source>
        <dbReference type="Pfam" id="PF03992"/>
    </source>
</evidence>
<accession>A0A6N8SBW4</accession>
<dbReference type="OrthoDB" id="9798157at2"/>
<dbReference type="SUPFAM" id="SSF54909">
    <property type="entry name" value="Dimeric alpha+beta barrel"/>
    <property type="match status" value="1"/>
</dbReference>
<dbReference type="EMBL" id="WUMK01000005">
    <property type="protein sequence ID" value="MXN46409.1"/>
    <property type="molecule type" value="Genomic_DNA"/>
</dbReference>
<dbReference type="Proteomes" id="UP000435802">
    <property type="component" value="Unassembled WGS sequence"/>
</dbReference>
<dbReference type="InterPro" id="IPR011008">
    <property type="entry name" value="Dimeric_a/b-barrel"/>
</dbReference>
<dbReference type="AlphaFoldDB" id="A0A6N8SBW4"/>